<protein>
    <submittedName>
        <fullName evidence="1">Uncharacterized protein</fullName>
    </submittedName>
</protein>
<accession>A0A7S3CYX6</accession>
<gene>
    <name evidence="1" type="ORF">PBIL07802_LOCUS3538</name>
</gene>
<organism evidence="1">
    <name type="scientific">Palpitomonas bilix</name>
    <dbReference type="NCBI Taxonomy" id="652834"/>
    <lineage>
        <taxon>Eukaryota</taxon>
        <taxon>Eukaryota incertae sedis</taxon>
    </lineage>
</organism>
<reference evidence="1" key="1">
    <citation type="submission" date="2021-01" db="EMBL/GenBank/DDBJ databases">
        <authorList>
            <person name="Corre E."/>
            <person name="Pelletier E."/>
            <person name="Niang G."/>
            <person name="Scheremetjew M."/>
            <person name="Finn R."/>
            <person name="Kale V."/>
            <person name="Holt S."/>
            <person name="Cochrane G."/>
            <person name="Meng A."/>
            <person name="Brown T."/>
            <person name="Cohen L."/>
        </authorList>
    </citation>
    <scope>NUCLEOTIDE SEQUENCE</scope>
    <source>
        <strain evidence="1">NIES-2562</strain>
    </source>
</reference>
<sequence>MGACVSLYARQHLSENKNEREEDGGADMREEAQTQSLSAVIPVPASGKKEWAKLSALDALSNIEALSSIANDSRIPKRTKTLLFVWCSWCFKRTCHRRMTFNLFQRSVYSCLGCLRRTLVCRNCRRAMTRGHRYWDDWLCAKCEGLISKWSDSLVLTANFRYAWCSWCFNQTRHELIEQRETGRDIYQCEPCGEGQ</sequence>
<dbReference type="AlphaFoldDB" id="A0A7S3CYX6"/>
<dbReference type="EMBL" id="HBIB01005838">
    <property type="protein sequence ID" value="CAE0241376.1"/>
    <property type="molecule type" value="Transcribed_RNA"/>
</dbReference>
<evidence type="ECO:0000313" key="1">
    <source>
        <dbReference type="EMBL" id="CAE0241376.1"/>
    </source>
</evidence>
<proteinExistence type="predicted"/>
<name>A0A7S3CYX6_9EUKA</name>